<feature type="compositionally biased region" description="Basic residues" evidence="1">
    <location>
        <begin position="129"/>
        <end position="183"/>
    </location>
</feature>
<dbReference type="AlphaFoldDB" id="A0A6J4R7L9"/>
<feature type="compositionally biased region" description="Basic and acidic residues" evidence="1">
    <location>
        <begin position="360"/>
        <end position="377"/>
    </location>
</feature>
<protein>
    <submittedName>
        <fullName evidence="2">Adenosylhomocysteinase</fullName>
        <ecNumber evidence="2">3.3.1.1</ecNumber>
    </submittedName>
</protein>
<feature type="compositionally biased region" description="Basic and acidic residues" evidence="1">
    <location>
        <begin position="236"/>
        <end position="245"/>
    </location>
</feature>
<feature type="compositionally biased region" description="Basic and acidic residues" evidence="1">
    <location>
        <begin position="344"/>
        <end position="353"/>
    </location>
</feature>
<evidence type="ECO:0000313" key="2">
    <source>
        <dbReference type="EMBL" id="CAA9463781.1"/>
    </source>
</evidence>
<dbReference type="EC" id="3.3.1.1" evidence="2"/>
<keyword evidence="2" id="KW-0378">Hydrolase</keyword>
<reference evidence="2" key="1">
    <citation type="submission" date="2020-02" db="EMBL/GenBank/DDBJ databases">
        <authorList>
            <person name="Meier V. D."/>
        </authorList>
    </citation>
    <scope>NUCLEOTIDE SEQUENCE</scope>
    <source>
        <strain evidence="2">AVDCRST_MAG38</strain>
    </source>
</reference>
<dbReference type="GO" id="GO:0016787">
    <property type="term" value="F:hydrolase activity"/>
    <property type="evidence" value="ECO:0007669"/>
    <property type="project" value="UniProtKB-KW"/>
</dbReference>
<feature type="compositionally biased region" description="Basic and acidic residues" evidence="1">
    <location>
        <begin position="55"/>
        <end position="73"/>
    </location>
</feature>
<feature type="compositionally biased region" description="Basic residues" evidence="1">
    <location>
        <begin position="321"/>
        <end position="343"/>
    </location>
</feature>
<feature type="non-terminal residue" evidence="2">
    <location>
        <position position="491"/>
    </location>
</feature>
<feature type="compositionally biased region" description="Basic and acidic residues" evidence="1">
    <location>
        <begin position="405"/>
        <end position="453"/>
    </location>
</feature>
<organism evidence="2">
    <name type="scientific">uncultured Solirubrobacteraceae bacterium</name>
    <dbReference type="NCBI Taxonomy" id="1162706"/>
    <lineage>
        <taxon>Bacteria</taxon>
        <taxon>Bacillati</taxon>
        <taxon>Actinomycetota</taxon>
        <taxon>Thermoleophilia</taxon>
        <taxon>Solirubrobacterales</taxon>
        <taxon>Solirubrobacteraceae</taxon>
        <taxon>environmental samples</taxon>
    </lineage>
</organism>
<proteinExistence type="predicted"/>
<dbReference type="EMBL" id="CADCVJ010000027">
    <property type="protein sequence ID" value="CAA9463781.1"/>
    <property type="molecule type" value="Genomic_DNA"/>
</dbReference>
<accession>A0A6J4R7L9</accession>
<feature type="region of interest" description="Disordered" evidence="1">
    <location>
        <begin position="1"/>
        <end position="491"/>
    </location>
</feature>
<gene>
    <name evidence="2" type="ORF">AVDCRST_MAG38-461</name>
</gene>
<feature type="compositionally biased region" description="Basic and acidic residues" evidence="1">
    <location>
        <begin position="196"/>
        <end position="229"/>
    </location>
</feature>
<feature type="compositionally biased region" description="Basic residues" evidence="1">
    <location>
        <begin position="257"/>
        <end position="268"/>
    </location>
</feature>
<feature type="compositionally biased region" description="Basic and acidic residues" evidence="1">
    <location>
        <begin position="1"/>
        <end position="10"/>
    </location>
</feature>
<sequence length="491" mass="56801">DHHRPEDPRPRRLQGRRSLAGRIRPQGDPPRRARDAGPHGPARRVRRRPAAAGRADQRLAAHDDPDRRADRDAHRARRRRPLGLVQHLLDAGSRRGRHRGRPSGHAGGAAGRPRLRLEGRDARGVLVVHRAHARVARPGRHRRRPQHDPRRRRRRHAARPQGRRVRGGRRGPGSRRRRFRGVPRRPLDPAALARRGSAEVDPHRQGDQGRHRGDDHRRAPSLPDVRDRSAAVPGDQRQRLGHQVEVRQPLWLPPLAGRRHQPRHRRDARRQDRGHLRLRRRRQGQRGVPQGPGRARHRHRDRPHLRAAGRHGGLPGPDPRGRRRDRRHLRHRDRQQGHHHRRAHVADEAPGDRRQHRPLRQRDRDDRARADAGHPADQHQAAGRRVGLPRRSLGDRALRGPPAEPRQRDRSPELRDVELLHQPDDRPDRAVHQDRRVPDGRLRAAQAPRREGRPPAPRRPRGPAHRALRRAGRLHRRSRRGPLQARPLPVL</sequence>
<feature type="compositionally biased region" description="Basic residues" evidence="1">
    <location>
        <begin position="456"/>
        <end position="480"/>
    </location>
</feature>
<feature type="compositionally biased region" description="Basic residues" evidence="1">
    <location>
        <begin position="294"/>
        <end position="309"/>
    </location>
</feature>
<feature type="non-terminal residue" evidence="2">
    <location>
        <position position="1"/>
    </location>
</feature>
<name>A0A6J4R7L9_9ACTN</name>
<evidence type="ECO:0000256" key="1">
    <source>
        <dbReference type="SAM" id="MobiDB-lite"/>
    </source>
</evidence>